<dbReference type="SUPFAM" id="SSF56112">
    <property type="entry name" value="Protein kinase-like (PK-like)"/>
    <property type="match status" value="1"/>
</dbReference>
<keyword evidence="7" id="KW-1185">Reference proteome</keyword>
<reference evidence="6" key="1">
    <citation type="submission" date="2021-03" db="EMBL/GenBank/DDBJ databases">
        <authorList>
            <person name="Tagirdzhanova G."/>
        </authorList>
    </citation>
    <scope>NUCLEOTIDE SEQUENCE</scope>
</reference>
<dbReference type="PROSITE" id="PS50011">
    <property type="entry name" value="PROTEIN_KINASE_DOM"/>
    <property type="match status" value="1"/>
</dbReference>
<dbReference type="GO" id="GO:0005737">
    <property type="term" value="C:cytoplasm"/>
    <property type="evidence" value="ECO:0007669"/>
    <property type="project" value="TreeGrafter"/>
</dbReference>
<evidence type="ECO:0000313" key="7">
    <source>
        <dbReference type="Proteomes" id="UP000664169"/>
    </source>
</evidence>
<keyword evidence="1 3" id="KW-0547">Nucleotide-binding</keyword>
<comment type="similarity">
    <text evidence="4">Belongs to the protein kinase superfamily.</text>
</comment>
<comment type="caution">
    <text evidence="6">The sequence shown here is derived from an EMBL/GenBank/DDBJ whole genome shotgun (WGS) entry which is preliminary data.</text>
</comment>
<evidence type="ECO:0000256" key="4">
    <source>
        <dbReference type="RuleBase" id="RU000304"/>
    </source>
</evidence>
<dbReference type="GO" id="GO:0044773">
    <property type="term" value="P:mitotic DNA damage checkpoint signaling"/>
    <property type="evidence" value="ECO:0007669"/>
    <property type="project" value="TreeGrafter"/>
</dbReference>
<feature type="binding site" evidence="3">
    <location>
        <position position="52"/>
    </location>
    <ligand>
        <name>ATP</name>
        <dbReference type="ChEBI" id="CHEBI:30616"/>
    </ligand>
</feature>
<feature type="domain" description="Protein kinase" evidence="5">
    <location>
        <begin position="21"/>
        <end position="293"/>
    </location>
</feature>
<dbReference type="AlphaFoldDB" id="A0A8H3ITL4"/>
<dbReference type="InterPro" id="IPR000719">
    <property type="entry name" value="Prot_kinase_dom"/>
</dbReference>
<evidence type="ECO:0000256" key="1">
    <source>
        <dbReference type="ARBA" id="ARBA00022741"/>
    </source>
</evidence>
<dbReference type="InterPro" id="IPR008271">
    <property type="entry name" value="Ser/Thr_kinase_AS"/>
</dbReference>
<accession>A0A8H3ITL4</accession>
<evidence type="ECO:0000259" key="5">
    <source>
        <dbReference type="PROSITE" id="PS50011"/>
    </source>
</evidence>
<dbReference type="GO" id="GO:0004674">
    <property type="term" value="F:protein serine/threonine kinase activity"/>
    <property type="evidence" value="ECO:0007669"/>
    <property type="project" value="UniProtKB-KW"/>
</dbReference>
<evidence type="ECO:0000256" key="2">
    <source>
        <dbReference type="ARBA" id="ARBA00022840"/>
    </source>
</evidence>
<name>A0A8H3ITL4_9LECA</name>
<keyword evidence="4" id="KW-0808">Transferase</keyword>
<gene>
    <name evidence="6" type="ORF">GOMPHAMPRED_005945</name>
</gene>
<dbReference type="Proteomes" id="UP000664169">
    <property type="component" value="Unassembled WGS sequence"/>
</dbReference>
<sequence>MSKLLEKQLRCLETKASCDFGRQIKLLGEGAFGYVIQGTHTHNGKRTVVAVKLAKARASQGVDAHAAIKNECLQLRKVSPPEQPHPHIVTLFLAGIMQDPTSSLETNAIIMELCTEGCLYDFTLRRSYPMSRLQILYEICNGLAYMHRRGVYHRDLKPENILIQRIRNPPGHGSPHYGFACKIADFGLATDKLFCQEASGTIPYLAPEMISGPPPYNTAKGDIFAVGVILLEMLLSEIPWLIHEDKVSFVVERKWIKPNLFVFDDFLGKSLAYYPNKRAGAEELQEMALDLWQRFGHKGGSRF</sequence>
<dbReference type="EMBL" id="CAJPDQ010000039">
    <property type="protein sequence ID" value="CAF9931568.1"/>
    <property type="molecule type" value="Genomic_DNA"/>
</dbReference>
<dbReference type="Gene3D" id="1.10.510.10">
    <property type="entry name" value="Transferase(Phosphotransferase) domain 1"/>
    <property type="match status" value="1"/>
</dbReference>
<organism evidence="6 7">
    <name type="scientific">Gomphillus americanus</name>
    <dbReference type="NCBI Taxonomy" id="1940652"/>
    <lineage>
        <taxon>Eukaryota</taxon>
        <taxon>Fungi</taxon>
        <taxon>Dikarya</taxon>
        <taxon>Ascomycota</taxon>
        <taxon>Pezizomycotina</taxon>
        <taxon>Lecanoromycetes</taxon>
        <taxon>OSLEUM clade</taxon>
        <taxon>Ostropomycetidae</taxon>
        <taxon>Ostropales</taxon>
        <taxon>Graphidaceae</taxon>
        <taxon>Gomphilloideae</taxon>
        <taxon>Gomphillus</taxon>
    </lineage>
</organism>
<dbReference type="PROSITE" id="PS00108">
    <property type="entry name" value="PROTEIN_KINASE_ST"/>
    <property type="match status" value="1"/>
</dbReference>
<dbReference type="PROSITE" id="PS00107">
    <property type="entry name" value="PROTEIN_KINASE_ATP"/>
    <property type="match status" value="1"/>
</dbReference>
<dbReference type="Pfam" id="PF00069">
    <property type="entry name" value="Pkinase"/>
    <property type="match status" value="1"/>
</dbReference>
<keyword evidence="2 3" id="KW-0067">ATP-binding</keyword>
<dbReference type="PANTHER" id="PTHR44167:SF24">
    <property type="entry name" value="SERINE_THREONINE-PROTEIN KINASE CHK2"/>
    <property type="match status" value="1"/>
</dbReference>
<evidence type="ECO:0000313" key="6">
    <source>
        <dbReference type="EMBL" id="CAF9931568.1"/>
    </source>
</evidence>
<protein>
    <recommendedName>
        <fullName evidence="5">Protein kinase domain-containing protein</fullName>
    </recommendedName>
</protein>
<keyword evidence="4" id="KW-0418">Kinase</keyword>
<dbReference type="SMART" id="SM00220">
    <property type="entry name" value="S_TKc"/>
    <property type="match status" value="1"/>
</dbReference>
<dbReference type="OrthoDB" id="541276at2759"/>
<evidence type="ECO:0000256" key="3">
    <source>
        <dbReference type="PROSITE-ProRule" id="PRU10141"/>
    </source>
</evidence>
<proteinExistence type="inferred from homology"/>
<dbReference type="InterPro" id="IPR011009">
    <property type="entry name" value="Kinase-like_dom_sf"/>
</dbReference>
<dbReference type="GO" id="GO:0005524">
    <property type="term" value="F:ATP binding"/>
    <property type="evidence" value="ECO:0007669"/>
    <property type="project" value="UniProtKB-UniRule"/>
</dbReference>
<keyword evidence="4" id="KW-0723">Serine/threonine-protein kinase</keyword>
<dbReference type="CDD" id="cd14014">
    <property type="entry name" value="STKc_PknB_like"/>
    <property type="match status" value="1"/>
</dbReference>
<dbReference type="GO" id="GO:0005634">
    <property type="term" value="C:nucleus"/>
    <property type="evidence" value="ECO:0007669"/>
    <property type="project" value="TreeGrafter"/>
</dbReference>
<dbReference type="InterPro" id="IPR017441">
    <property type="entry name" value="Protein_kinase_ATP_BS"/>
</dbReference>
<dbReference type="PANTHER" id="PTHR44167">
    <property type="entry name" value="OVARIAN-SPECIFIC SERINE/THREONINE-PROTEIN KINASE LOK-RELATED"/>
    <property type="match status" value="1"/>
</dbReference>